<dbReference type="InterPro" id="IPR043519">
    <property type="entry name" value="NT_sf"/>
</dbReference>
<protein>
    <submittedName>
        <fullName evidence="1">Uncharacterized conserved protein</fullName>
    </submittedName>
</protein>
<dbReference type="OrthoDB" id="9799092at2"/>
<gene>
    <name evidence="1" type="ORF">SAMN02194393_00412</name>
</gene>
<dbReference type="Gene3D" id="3.30.460.10">
    <property type="entry name" value="Beta Polymerase, domain 2"/>
    <property type="match status" value="1"/>
</dbReference>
<dbReference type="Pfam" id="PF04229">
    <property type="entry name" value="GrpB"/>
    <property type="match status" value="1"/>
</dbReference>
<proteinExistence type="predicted"/>
<dbReference type="Proteomes" id="UP000190285">
    <property type="component" value="Unassembled WGS sequence"/>
</dbReference>
<organism evidence="1 2">
    <name type="scientific">Maledivibacter halophilus</name>
    <dbReference type="NCBI Taxonomy" id="36842"/>
    <lineage>
        <taxon>Bacteria</taxon>
        <taxon>Bacillati</taxon>
        <taxon>Bacillota</taxon>
        <taxon>Clostridia</taxon>
        <taxon>Peptostreptococcales</taxon>
        <taxon>Caminicellaceae</taxon>
        <taxon>Maledivibacter</taxon>
    </lineage>
</organism>
<reference evidence="2" key="1">
    <citation type="submission" date="2017-02" db="EMBL/GenBank/DDBJ databases">
        <authorList>
            <person name="Varghese N."/>
            <person name="Submissions S."/>
        </authorList>
    </citation>
    <scope>NUCLEOTIDE SEQUENCE [LARGE SCALE GENOMIC DNA]</scope>
    <source>
        <strain evidence="2">M1</strain>
    </source>
</reference>
<dbReference type="STRING" id="36842.SAMN02194393_00412"/>
<accession>A0A1T5II72</accession>
<sequence>MRNNKEVARLYGRLKQELSKRYPNDINSYIEGETELITSILKSEGMALEELERIDEINRKK</sequence>
<evidence type="ECO:0000313" key="2">
    <source>
        <dbReference type="Proteomes" id="UP000190285"/>
    </source>
</evidence>
<dbReference type="RefSeq" id="WP_079488966.1">
    <property type="nucleotide sequence ID" value="NZ_FUZT01000001.1"/>
</dbReference>
<dbReference type="EMBL" id="FUZT01000001">
    <property type="protein sequence ID" value="SKC38871.1"/>
    <property type="molecule type" value="Genomic_DNA"/>
</dbReference>
<name>A0A1T5II72_9FIRM</name>
<dbReference type="SUPFAM" id="SSF81301">
    <property type="entry name" value="Nucleotidyltransferase"/>
    <property type="match status" value="1"/>
</dbReference>
<keyword evidence="2" id="KW-1185">Reference proteome</keyword>
<dbReference type="InterPro" id="IPR007344">
    <property type="entry name" value="GrpB/CoaE"/>
</dbReference>
<dbReference type="AlphaFoldDB" id="A0A1T5II72"/>
<evidence type="ECO:0000313" key="1">
    <source>
        <dbReference type="EMBL" id="SKC38871.1"/>
    </source>
</evidence>